<dbReference type="AlphaFoldDB" id="A0A2H1K5D0"/>
<feature type="compositionally biased region" description="Low complexity" evidence="1">
    <location>
        <begin position="17"/>
        <end position="27"/>
    </location>
</feature>
<protein>
    <submittedName>
        <fullName evidence="3">Nuclease-related domain-containing protein</fullName>
    </submittedName>
</protein>
<dbReference type="EMBL" id="FXZG01000018">
    <property type="protein sequence ID" value="SMX94906.1"/>
    <property type="molecule type" value="Genomic_DNA"/>
</dbReference>
<proteinExistence type="predicted"/>
<accession>A0A2H1K5D0</accession>
<sequence length="282" mass="31038">MRKFIQGLLGGNKKDSSVPQSRPSPRSGAKQQRRTQSSPNRRDDGGRRAGTPKPQLEAISRPSGKGRMTGFEPQALRPYHPPVSICAKGIAGLGLFESDFSRKNVYTGQLGEAGFYKALCRENIIDNFSSYWSVAMPALGGKPIPDQKFNTDIDCVIVQGDTIYLIDLKYYSSGAVTWYAENEWLLCRDDKTGKQVKDPRKMSRNMEMAQNRFRDVFPGTNIELYVVLVPTNDGLGKVAAGTMWPGAVPLITLPDMLARLRLGTIAHADASIDVALTALLKD</sequence>
<evidence type="ECO:0000256" key="1">
    <source>
        <dbReference type="SAM" id="MobiDB-lite"/>
    </source>
</evidence>
<dbReference type="InterPro" id="IPR011528">
    <property type="entry name" value="NERD"/>
</dbReference>
<evidence type="ECO:0000313" key="4">
    <source>
        <dbReference type="Proteomes" id="UP000234289"/>
    </source>
</evidence>
<gene>
    <name evidence="3" type="ORF">BAUR920_02820</name>
</gene>
<evidence type="ECO:0000313" key="3">
    <source>
        <dbReference type="EMBL" id="SMX94906.1"/>
    </source>
</evidence>
<evidence type="ECO:0000259" key="2">
    <source>
        <dbReference type="Pfam" id="PF08378"/>
    </source>
</evidence>
<organism evidence="3 4">
    <name type="scientific">Brevibacterium aurantiacum</name>
    <dbReference type="NCBI Taxonomy" id="273384"/>
    <lineage>
        <taxon>Bacteria</taxon>
        <taxon>Bacillati</taxon>
        <taxon>Actinomycetota</taxon>
        <taxon>Actinomycetes</taxon>
        <taxon>Micrococcales</taxon>
        <taxon>Brevibacteriaceae</taxon>
        <taxon>Brevibacterium</taxon>
    </lineage>
</organism>
<feature type="domain" description="NERD" evidence="2">
    <location>
        <begin position="144"/>
        <end position="228"/>
    </location>
</feature>
<feature type="region of interest" description="Disordered" evidence="1">
    <location>
        <begin position="1"/>
        <end position="73"/>
    </location>
</feature>
<reference evidence="4" key="1">
    <citation type="submission" date="2017-03" db="EMBL/GenBank/DDBJ databases">
        <authorList>
            <person name="Monnet C."/>
        </authorList>
    </citation>
    <scope>NUCLEOTIDE SEQUENCE [LARGE SCALE GENOMIC DNA]</scope>
    <source>
        <strain evidence="4">CNRZ 920</strain>
    </source>
</reference>
<dbReference type="Proteomes" id="UP000234289">
    <property type="component" value="Unassembled WGS sequence"/>
</dbReference>
<dbReference type="Pfam" id="PF08378">
    <property type="entry name" value="NERD"/>
    <property type="match status" value="1"/>
</dbReference>
<name>A0A2H1K5D0_BREAU</name>